<organism evidence="2 3">
    <name type="scientific">Hydra vulgaris</name>
    <name type="common">Hydra</name>
    <name type="synonym">Hydra attenuata</name>
    <dbReference type="NCBI Taxonomy" id="6087"/>
    <lineage>
        <taxon>Eukaryota</taxon>
        <taxon>Metazoa</taxon>
        <taxon>Cnidaria</taxon>
        <taxon>Hydrozoa</taxon>
        <taxon>Hydroidolina</taxon>
        <taxon>Anthoathecata</taxon>
        <taxon>Aplanulata</taxon>
        <taxon>Hydridae</taxon>
        <taxon>Hydra</taxon>
    </lineage>
</organism>
<name>A0ABM4C069_HYDVU</name>
<dbReference type="Gene3D" id="3.60.10.10">
    <property type="entry name" value="Endonuclease/exonuclease/phosphatase"/>
    <property type="match status" value="1"/>
</dbReference>
<sequence length="1156" mass="132646">MNELSALCDLNMYDLIFISETWFTEISASQLNNYSLVKKNRISHGGAVAIYIKRNLVVNEVSDRHLREILNNSNSEQIWCEIKIGNEIVLIGCVYRLPLSNINDKNKTIILAKQAVDRKAYSCMLLAGNFNFPEIKWHDDDRIELLSGQNSAASVFLDTLANHNLEQLVDFSTFKASIGKAKNILDLIITDLSTRVINLSSSLPLGNSSQGHRILSWDYVVLSKNETTFSNKKYDFNKGDYINFGKKIMETNWKQLFENKNTNECYELFCNKYNKLSKQFIPLKKVHTTRNAPWMNKEVLAMIKQKKQLGNYLSATNWRSATLIREYRKLRSQVQKACKRCVRVFEAQLASDKSNPKRVYAYAKAQQNVHVSFSAISDAKGETLTEGIHIANRLNEHFKSVFVDDSKSSQLPIFERRHYQEDLGDITINFEATLAYLKGLNPNKSIGADNISPKVLKECAAQMTYPLTLLYNKALSEGSTPTAWKQSHVTPLFKKGSRLDAANYRPVSITSAPCKVMEKIIREQITKYLEKTSSILHNQHGFMSKKGCTSNLLESVDYITKALSKRNFVDIAFLDFAKAFDKVSHRRLLHKLKAYGINGNVLKWIESFLISRKQRTVLGEHSSDWTDVLSGVPQGSVLGPTLFIIYVNDLTDKLKSVHKIYADDTKLLQEIRPEFHDADCLILQNDLNIVTEWSKEWLMELNVQKCKVMHLGYGNSNHEYVMNDGNASLTLEATDIERDLGIFISNDLKWNQHIQVETRKASMILGLLKKTFRSRDMEVWSKLYTTYVRPHLEFAIPVWCPYLKGDIKEIEKIQRKATKVPHDLIGLPYAERCRRLNFITLETRRRRGDLIQQFKLENGFESINWHNPPIRRSSSNVLMREFTYNNARHNFFTNRIVNDWNNLPSACKKVPSVNAFKNRIDKYFFSPAANSTSFTEDELHQLLRTIESSVDREHFEEFVLQVPQSAAHVFDETTILQHLANIKLKALGDILEFILNLILKGSTLYFVTDQYQPGSIKLSEHVRRISFSLDVVICYKDFSIGYLTFDQVFDSLSDIERTCIILHDEIYVKKMLLYHKGAVFEKALDDPDSIAKTILGVMITCMFGGPKFLIKMLSVSKLNSQFLFDQIQLTVEAVKESNGEAKAGICDKNRTTQAFF</sequence>
<reference evidence="3" key="1">
    <citation type="submission" date="2025-08" db="UniProtKB">
        <authorList>
            <consortium name="RefSeq"/>
        </authorList>
    </citation>
    <scope>IDENTIFICATION</scope>
</reference>
<evidence type="ECO:0000259" key="1">
    <source>
        <dbReference type="PROSITE" id="PS50878"/>
    </source>
</evidence>
<dbReference type="PANTHER" id="PTHR33332">
    <property type="entry name" value="REVERSE TRANSCRIPTASE DOMAIN-CONTAINING PROTEIN"/>
    <property type="match status" value="1"/>
</dbReference>
<dbReference type="Pfam" id="PF00078">
    <property type="entry name" value="RVT_1"/>
    <property type="match status" value="1"/>
</dbReference>
<dbReference type="InterPro" id="IPR036691">
    <property type="entry name" value="Endo/exonu/phosph_ase_sf"/>
</dbReference>
<dbReference type="CDD" id="cd01650">
    <property type="entry name" value="RT_nLTR_like"/>
    <property type="match status" value="1"/>
</dbReference>
<dbReference type="Proteomes" id="UP001652625">
    <property type="component" value="Chromosome 06"/>
</dbReference>
<protein>
    <submittedName>
        <fullName evidence="3">Uncharacterized protein LOC136081527</fullName>
    </submittedName>
</protein>
<accession>A0ABM4C069</accession>
<evidence type="ECO:0000313" key="2">
    <source>
        <dbReference type="Proteomes" id="UP001652625"/>
    </source>
</evidence>
<dbReference type="InterPro" id="IPR043502">
    <property type="entry name" value="DNA/RNA_pol_sf"/>
</dbReference>
<dbReference type="InterPro" id="IPR000477">
    <property type="entry name" value="RT_dom"/>
</dbReference>
<dbReference type="PROSITE" id="PS50878">
    <property type="entry name" value="RT_POL"/>
    <property type="match status" value="1"/>
</dbReference>
<feature type="domain" description="Reverse transcriptase" evidence="1">
    <location>
        <begin position="473"/>
        <end position="744"/>
    </location>
</feature>
<dbReference type="SUPFAM" id="SSF56672">
    <property type="entry name" value="DNA/RNA polymerases"/>
    <property type="match status" value="1"/>
</dbReference>
<proteinExistence type="predicted"/>
<dbReference type="SUPFAM" id="SSF56219">
    <property type="entry name" value="DNase I-like"/>
    <property type="match status" value="1"/>
</dbReference>
<dbReference type="RefSeq" id="XP_065654924.1">
    <property type="nucleotide sequence ID" value="XM_065798852.1"/>
</dbReference>
<dbReference type="GeneID" id="136081527"/>
<gene>
    <name evidence="3" type="primary">LOC136081527</name>
</gene>
<keyword evidence="2" id="KW-1185">Reference proteome</keyword>
<evidence type="ECO:0000313" key="3">
    <source>
        <dbReference type="RefSeq" id="XP_065654924.1"/>
    </source>
</evidence>